<evidence type="ECO:0000313" key="9">
    <source>
        <dbReference type="Proteomes" id="UP000025229"/>
    </source>
</evidence>
<comment type="similarity">
    <text evidence="5">Belongs to the ABC-2 integral membrane protein family.</text>
</comment>
<keyword evidence="5" id="KW-0813">Transport</keyword>
<evidence type="ECO:0000256" key="4">
    <source>
        <dbReference type="ARBA" id="ARBA00023136"/>
    </source>
</evidence>
<evidence type="ECO:0000256" key="1">
    <source>
        <dbReference type="ARBA" id="ARBA00004141"/>
    </source>
</evidence>
<dbReference type="InterPro" id="IPR047817">
    <property type="entry name" value="ABC2_TM_bact-type"/>
</dbReference>
<dbReference type="PIRSF" id="PIRSF006648">
    <property type="entry name" value="DrrB"/>
    <property type="match status" value="1"/>
</dbReference>
<dbReference type="EMBL" id="JAWXXX010000001">
    <property type="protein sequence ID" value="MDX5894799.1"/>
    <property type="molecule type" value="Genomic_DNA"/>
</dbReference>
<dbReference type="AlphaFoldDB" id="A0A023X5A3"/>
<reference evidence="7 9" key="1">
    <citation type="submission" date="2014-03" db="EMBL/GenBank/DDBJ databases">
        <title>Complete genome sequence of the Radio-Resistant Rubrobacter radiotolerans RSPS-4.</title>
        <authorList>
            <person name="Egas C.C."/>
            <person name="Barroso C.C."/>
            <person name="Froufe H.J.C."/>
            <person name="Pacheco J.J."/>
            <person name="Albuquerque L.L."/>
            <person name="da Costa M.M.S."/>
        </authorList>
    </citation>
    <scope>NUCLEOTIDE SEQUENCE [LARGE SCALE GENOMIC DNA]</scope>
    <source>
        <strain evidence="7 9">RSPS-4</strain>
    </source>
</reference>
<feature type="transmembrane region" description="Helical" evidence="5">
    <location>
        <begin position="229"/>
        <end position="249"/>
    </location>
</feature>
<dbReference type="GO" id="GO:0043190">
    <property type="term" value="C:ATP-binding cassette (ABC) transporter complex"/>
    <property type="evidence" value="ECO:0007669"/>
    <property type="project" value="InterPro"/>
</dbReference>
<feature type="transmembrane region" description="Helical" evidence="5">
    <location>
        <begin position="139"/>
        <end position="165"/>
    </location>
</feature>
<dbReference type="GO" id="GO:0140359">
    <property type="term" value="F:ABC-type transporter activity"/>
    <property type="evidence" value="ECO:0007669"/>
    <property type="project" value="InterPro"/>
</dbReference>
<organism evidence="7 9">
    <name type="scientific">Rubrobacter radiotolerans</name>
    <name type="common">Arthrobacter radiotolerans</name>
    <dbReference type="NCBI Taxonomy" id="42256"/>
    <lineage>
        <taxon>Bacteria</taxon>
        <taxon>Bacillati</taxon>
        <taxon>Actinomycetota</taxon>
        <taxon>Rubrobacteria</taxon>
        <taxon>Rubrobacterales</taxon>
        <taxon>Rubrobacteraceae</taxon>
        <taxon>Rubrobacter</taxon>
    </lineage>
</organism>
<feature type="transmembrane region" description="Helical" evidence="5">
    <location>
        <begin position="172"/>
        <end position="191"/>
    </location>
</feature>
<evidence type="ECO:0000256" key="5">
    <source>
        <dbReference type="RuleBase" id="RU361157"/>
    </source>
</evidence>
<dbReference type="InterPro" id="IPR013525">
    <property type="entry name" value="ABC2_TM"/>
</dbReference>
<reference evidence="8" key="2">
    <citation type="submission" date="2023-11" db="EMBL/GenBank/DDBJ databases">
        <title>MicrobeMod: A computational toolkit for identifying prokaryotic methylation and restriction-modification with nanopore sequencing.</title>
        <authorList>
            <person name="Crits-Christoph A."/>
            <person name="Kang S.C."/>
            <person name="Lee H."/>
            <person name="Ostrov N."/>
        </authorList>
    </citation>
    <scope>NUCLEOTIDE SEQUENCE</scope>
    <source>
        <strain evidence="8">ATCC 51242</strain>
    </source>
</reference>
<dbReference type="Proteomes" id="UP001281130">
    <property type="component" value="Unassembled WGS sequence"/>
</dbReference>
<evidence type="ECO:0000313" key="8">
    <source>
        <dbReference type="EMBL" id="MDX5894799.1"/>
    </source>
</evidence>
<keyword evidence="3 5" id="KW-1133">Transmembrane helix</keyword>
<dbReference type="KEGG" id="rrd:RradSPS_2113"/>
<evidence type="ECO:0000256" key="3">
    <source>
        <dbReference type="ARBA" id="ARBA00022989"/>
    </source>
</evidence>
<accession>A0A023X5A3</accession>
<evidence type="ECO:0000259" key="6">
    <source>
        <dbReference type="PROSITE" id="PS51012"/>
    </source>
</evidence>
<keyword evidence="4 5" id="KW-0472">Membrane</keyword>
<dbReference type="InterPro" id="IPR000412">
    <property type="entry name" value="ABC_2_transport"/>
</dbReference>
<dbReference type="EMBL" id="CP007514">
    <property type="protein sequence ID" value="AHY47396.1"/>
    <property type="molecule type" value="Genomic_DNA"/>
</dbReference>
<feature type="transmembrane region" description="Helical" evidence="5">
    <location>
        <begin position="62"/>
        <end position="84"/>
    </location>
</feature>
<proteinExistence type="inferred from homology"/>
<evidence type="ECO:0000313" key="7">
    <source>
        <dbReference type="EMBL" id="AHY47396.1"/>
    </source>
</evidence>
<dbReference type="eggNOG" id="COG0842">
    <property type="taxonomic scope" value="Bacteria"/>
</dbReference>
<protein>
    <recommendedName>
        <fullName evidence="5">Transport permease protein</fullName>
    </recommendedName>
</protein>
<keyword evidence="2 5" id="KW-0812">Transmembrane</keyword>
<dbReference type="Proteomes" id="UP000025229">
    <property type="component" value="Chromosome"/>
</dbReference>
<gene>
    <name evidence="7" type="ORF">RradSPS_2113</name>
    <name evidence="8" type="ORF">SIL72_12290</name>
</gene>
<name>A0A023X5A3_RUBRA</name>
<feature type="domain" description="ABC transmembrane type-2" evidence="6">
    <location>
        <begin position="25"/>
        <end position="255"/>
    </location>
</feature>
<dbReference type="PANTHER" id="PTHR43077:SF10">
    <property type="entry name" value="TRANSPORT PERMEASE PROTEIN"/>
    <property type="match status" value="1"/>
</dbReference>
<keyword evidence="5" id="KW-1003">Cell membrane</keyword>
<dbReference type="STRING" id="42256.RradSPS_2113"/>
<dbReference type="OrthoDB" id="9255971at2"/>
<keyword evidence="9" id="KW-1185">Reference proteome</keyword>
<feature type="transmembrane region" description="Helical" evidence="5">
    <location>
        <begin position="105"/>
        <end position="133"/>
    </location>
</feature>
<sequence>MSRALLTQVSVLARRAVIRTLRQPGMVLPALIFPMVLLAVNAGGLTSATELPGFPTETYLDFAFAFPLVQSAIFGASLAGTEFARDIENGFLNRLTLTPLRPVALLAGLLSGVVALTVLQYTVFLAVGLAIGVDIKSGILGVPVLFLLGVLTSLGFACLGTILALRTGSGEAVQSFFPLFFVLIFFSSVTLPRPLLGGGWFQAVATVNPVSYLVEGLRSLVITGWDPHALALGFGFALAFLAVGLAVAARSMRRRMEA</sequence>
<dbReference type="PANTHER" id="PTHR43077">
    <property type="entry name" value="TRANSPORT PERMEASE YVFS-RELATED"/>
    <property type="match status" value="1"/>
</dbReference>
<dbReference type="InterPro" id="IPR051328">
    <property type="entry name" value="T7SS_ABC-Transporter"/>
</dbReference>
<dbReference type="HOGENOM" id="CLU_039483_2_2_11"/>
<dbReference type="PROSITE" id="PS51012">
    <property type="entry name" value="ABC_TM2"/>
    <property type="match status" value="1"/>
</dbReference>
<feature type="transmembrane region" description="Helical" evidence="5">
    <location>
        <begin position="21"/>
        <end position="42"/>
    </location>
</feature>
<dbReference type="Pfam" id="PF01061">
    <property type="entry name" value="ABC2_membrane"/>
    <property type="match status" value="1"/>
</dbReference>
<dbReference type="RefSeq" id="WP_051589696.1">
    <property type="nucleotide sequence ID" value="NZ_CP007514.1"/>
</dbReference>
<comment type="subcellular location">
    <subcellularLocation>
        <location evidence="5">Cell membrane</location>
        <topology evidence="5">Multi-pass membrane protein</topology>
    </subcellularLocation>
    <subcellularLocation>
        <location evidence="1">Membrane</location>
        <topology evidence="1">Multi-pass membrane protein</topology>
    </subcellularLocation>
</comment>
<evidence type="ECO:0000256" key="2">
    <source>
        <dbReference type="ARBA" id="ARBA00022692"/>
    </source>
</evidence>